<name>A0ACC4U8C4_9CORY</name>
<proteinExistence type="predicted"/>
<organism evidence="1 2">
    <name type="scientific">Corynebacterium minutissimum</name>
    <dbReference type="NCBI Taxonomy" id="38301"/>
    <lineage>
        <taxon>Bacteria</taxon>
        <taxon>Bacillati</taxon>
        <taxon>Actinomycetota</taxon>
        <taxon>Actinomycetes</taxon>
        <taxon>Mycobacteriales</taxon>
        <taxon>Corynebacteriaceae</taxon>
        <taxon>Corynebacterium</taxon>
    </lineage>
</organism>
<dbReference type="Proteomes" id="UP000034245">
    <property type="component" value="Unassembled WGS sequence"/>
</dbReference>
<dbReference type="EMBL" id="LAYQ01000023">
    <property type="protein sequence ID" value="KKO77620.1"/>
    <property type="molecule type" value="Genomic_DNA"/>
</dbReference>
<evidence type="ECO:0000313" key="1">
    <source>
        <dbReference type="EMBL" id="KKO77620.1"/>
    </source>
</evidence>
<sequence length="110" mass="11185">MAVPVAVVGGVAVAIVQVVHVIAVWDGDVTAALAVHVIVVLVNVVLGRLALVPVALVLTVDVTVVQVVSVIVVWEGNVAAALAVGVRVLVVDGVGHDSSSKNRGFSLHFQ</sequence>
<accession>A0ACC4U8C4</accession>
<reference evidence="1" key="1">
    <citation type="submission" date="2015-04" db="EMBL/GenBank/DDBJ databases">
        <title>Draft Genome Sequences of Three Species of Emerging Human-Pathogenic Corynebacteria.</title>
        <authorList>
            <person name="Pacheco L.G."/>
            <person name="Mattos-Guaraldi A.L."/>
            <person name="Santos C.S."/>
            <person name="Veras A.O."/>
            <person name="Guimaraes L.C."/>
            <person name="Abreu V."/>
            <person name="Pereira F.L."/>
            <person name="Soares S.C."/>
            <person name="Dorella F.A."/>
            <person name="Carvalho A.F."/>
            <person name="Leal C.G."/>
            <person name="Figueiredo H.C."/>
            <person name="Ramos J.N."/>
            <person name="Vieira V."/>
            <person name="Farfour E."/>
            <person name="Guiso N."/>
            <person name="Hirata R.Jr."/>
            <person name="Ramos R.T."/>
            <person name="Azevedo V."/>
            <person name="Silva A."/>
        </authorList>
    </citation>
    <scope>NUCLEOTIDE SEQUENCE</scope>
    <source>
        <strain evidence="1">1941</strain>
    </source>
</reference>
<evidence type="ECO:0000313" key="2">
    <source>
        <dbReference type="Proteomes" id="UP000034245"/>
    </source>
</evidence>
<protein>
    <submittedName>
        <fullName evidence="1">Uncharacterized protein</fullName>
    </submittedName>
</protein>
<gene>
    <name evidence="1" type="ORF">WU87_10960</name>
</gene>
<comment type="caution">
    <text evidence="1">The sequence shown here is derived from an EMBL/GenBank/DDBJ whole genome shotgun (WGS) entry which is preliminary data.</text>
</comment>
<keyword evidence="2" id="KW-1185">Reference proteome</keyword>